<feature type="non-terminal residue" evidence="1">
    <location>
        <position position="1"/>
    </location>
</feature>
<protein>
    <submittedName>
        <fullName evidence="1">BCO2 isoform 8</fullName>
    </submittedName>
</protein>
<evidence type="ECO:0000313" key="1">
    <source>
        <dbReference type="EMBL" id="PNI40671.1"/>
    </source>
</evidence>
<reference evidence="1 2" key="1">
    <citation type="submission" date="2017-12" db="EMBL/GenBank/DDBJ databases">
        <title>High-resolution comparative analysis of great ape genomes.</title>
        <authorList>
            <person name="Pollen A."/>
            <person name="Hastie A."/>
            <person name="Hormozdiari F."/>
            <person name="Dougherty M."/>
            <person name="Liu R."/>
            <person name="Chaisson M."/>
            <person name="Hoppe E."/>
            <person name="Hill C."/>
            <person name="Pang A."/>
            <person name="Hillier L."/>
            <person name="Baker C."/>
            <person name="Armstrong J."/>
            <person name="Shendure J."/>
            <person name="Paten B."/>
            <person name="Wilson R."/>
            <person name="Chao H."/>
            <person name="Schneider V."/>
            <person name="Ventura M."/>
            <person name="Kronenberg Z."/>
            <person name="Murali S."/>
            <person name="Gordon D."/>
            <person name="Cantsilieris S."/>
            <person name="Munson K."/>
            <person name="Nelson B."/>
            <person name="Raja A."/>
            <person name="Underwood J."/>
            <person name="Diekhans M."/>
            <person name="Fiddes I."/>
            <person name="Haussler D."/>
            <person name="Eichler E."/>
        </authorList>
    </citation>
    <scope>NUCLEOTIDE SEQUENCE [LARGE SCALE GENOMIC DNA]</scope>
    <source>
        <strain evidence="1">Yerkes chimp pedigree #C0471</strain>
    </source>
</reference>
<gene>
    <name evidence="1" type="ORF">CK820_G0034371</name>
</gene>
<dbReference type="AlphaFoldDB" id="A0A2J8L070"/>
<dbReference type="Proteomes" id="UP000236370">
    <property type="component" value="Unassembled WGS sequence"/>
</dbReference>
<organism evidence="1 2">
    <name type="scientific">Pan troglodytes</name>
    <name type="common">Chimpanzee</name>
    <dbReference type="NCBI Taxonomy" id="9598"/>
    <lineage>
        <taxon>Eukaryota</taxon>
        <taxon>Metazoa</taxon>
        <taxon>Chordata</taxon>
        <taxon>Craniata</taxon>
        <taxon>Vertebrata</taxon>
        <taxon>Euteleostomi</taxon>
        <taxon>Mammalia</taxon>
        <taxon>Eutheria</taxon>
        <taxon>Euarchontoglires</taxon>
        <taxon>Primates</taxon>
        <taxon>Haplorrhini</taxon>
        <taxon>Catarrhini</taxon>
        <taxon>Hominidae</taxon>
        <taxon>Pan</taxon>
    </lineage>
</organism>
<accession>A0A2J8L070</accession>
<comment type="caution">
    <text evidence="1">The sequence shown here is derived from an EMBL/GenBank/DDBJ whole genome shotgun (WGS) entry which is preliminary data.</text>
</comment>
<evidence type="ECO:0000313" key="2">
    <source>
        <dbReference type="Proteomes" id="UP000236370"/>
    </source>
</evidence>
<proteinExistence type="predicted"/>
<name>A0A2J8L070_PANTR</name>
<dbReference type="EMBL" id="NBAG03000323">
    <property type="protein sequence ID" value="PNI40671.1"/>
    <property type="molecule type" value="Genomic_DNA"/>
</dbReference>
<sequence>KQADGTIWCSHENLHQEDLEKEGGIEFPQIYYDRFSGKKFGEKMAFIPQNLFLFQHQEPMKKMVGLFFLW</sequence>